<organism evidence="1">
    <name type="scientific">marine sediment metagenome</name>
    <dbReference type="NCBI Taxonomy" id="412755"/>
    <lineage>
        <taxon>unclassified sequences</taxon>
        <taxon>metagenomes</taxon>
        <taxon>ecological metagenomes</taxon>
    </lineage>
</organism>
<evidence type="ECO:0000313" key="1">
    <source>
        <dbReference type="EMBL" id="KKN87658.1"/>
    </source>
</evidence>
<accession>A0A0F9X7U3</accession>
<sequence length="94" mass="10645">MATLSPRERPLNCEAITRRGEAPTGLIRSRSSREFYRAYISKNGCYLELTVKLVRGVNNLWINYKTQSYFKQGYFMLTCGNGVGYKGSGMEDCG</sequence>
<comment type="caution">
    <text evidence="1">The sequence shown here is derived from an EMBL/GenBank/DDBJ whole genome shotgun (WGS) entry which is preliminary data.</text>
</comment>
<gene>
    <name evidence="1" type="ORF">LCGC14_0257080</name>
</gene>
<name>A0A0F9X7U3_9ZZZZ</name>
<protein>
    <submittedName>
        <fullName evidence="1">Uncharacterized protein</fullName>
    </submittedName>
</protein>
<reference evidence="1" key="1">
    <citation type="journal article" date="2015" name="Nature">
        <title>Complex archaea that bridge the gap between prokaryotes and eukaryotes.</title>
        <authorList>
            <person name="Spang A."/>
            <person name="Saw J.H."/>
            <person name="Jorgensen S.L."/>
            <person name="Zaremba-Niedzwiedzka K."/>
            <person name="Martijn J."/>
            <person name="Lind A.E."/>
            <person name="van Eijk R."/>
            <person name="Schleper C."/>
            <person name="Guy L."/>
            <person name="Ettema T.J."/>
        </authorList>
    </citation>
    <scope>NUCLEOTIDE SEQUENCE</scope>
</reference>
<dbReference type="EMBL" id="LAZR01000136">
    <property type="protein sequence ID" value="KKN87658.1"/>
    <property type="molecule type" value="Genomic_DNA"/>
</dbReference>
<dbReference type="AlphaFoldDB" id="A0A0F9X7U3"/>
<proteinExistence type="predicted"/>